<dbReference type="PATRIC" id="fig|483937.3.peg.4276"/>
<evidence type="ECO:0000313" key="3">
    <source>
        <dbReference type="Proteomes" id="UP000070475"/>
    </source>
</evidence>
<organism evidence="2 3">
    <name type="scientific">Paenibacillus riograndensis</name>
    <dbReference type="NCBI Taxonomy" id="483937"/>
    <lineage>
        <taxon>Bacteria</taxon>
        <taxon>Bacillati</taxon>
        <taxon>Bacillota</taxon>
        <taxon>Bacilli</taxon>
        <taxon>Bacillales</taxon>
        <taxon>Paenibacillaceae</taxon>
        <taxon>Paenibacillus</taxon>
        <taxon>Paenibacillus sonchi group</taxon>
    </lineage>
</organism>
<accession>A0A132TKM9</accession>
<dbReference type="AlphaFoldDB" id="A0A132TKM9"/>
<feature type="compositionally biased region" description="Acidic residues" evidence="1">
    <location>
        <begin position="26"/>
        <end position="43"/>
    </location>
</feature>
<sequence>MATLDEFRNQTGEFAEEPAAEHDADAPDVEQPDPAEEYEDISEDTPHDGDSEIDTDAYEPEEPELSPKEKTAFEKRLEREKRKLEETLSKQYEDKYSKHKRVIEQLGGDPDVIELRLKEQQIMNEAQQLAEQNGWDEQQYSWYIGQQQQVMKQEQLQKELAELRIANQINDLRDNPEFAGIQTMRQEISDIVNRSNGTLSVEQAYWALGGAKRNQQTKREAEQRAAVQRRQRVVANDAPAAASTEKALPPDVLAQAAAMGMSPAEVRELMAFEGINNINDYRKIKKK</sequence>
<comment type="caution">
    <text evidence="2">The sequence shown here is derived from an EMBL/GenBank/DDBJ whole genome shotgun (WGS) entry which is preliminary data.</text>
</comment>
<proteinExistence type="predicted"/>
<reference evidence="2 3" key="1">
    <citation type="submission" date="2015-08" db="EMBL/GenBank/DDBJ databases">
        <title>Genomes of Paenibacillus riograndensis.</title>
        <authorList>
            <person name="Sant'Anna F.H."/>
            <person name="Souza R."/>
            <person name="Ambrosini A."/>
            <person name="Bach E."/>
            <person name="Fernandes G."/>
            <person name="Balsanelli E."/>
            <person name="Baura V.A."/>
            <person name="Pedrosa F.O."/>
            <person name="Souza E.M."/>
            <person name="Passaglia L."/>
        </authorList>
    </citation>
    <scope>NUCLEOTIDE SEQUENCE [LARGE SCALE GENOMIC DNA]</scope>
    <source>
        <strain evidence="2 3">CAS34</strain>
    </source>
</reference>
<feature type="compositionally biased region" description="Acidic residues" evidence="1">
    <location>
        <begin position="51"/>
        <end position="64"/>
    </location>
</feature>
<evidence type="ECO:0000313" key="2">
    <source>
        <dbReference type="EMBL" id="KWX71616.1"/>
    </source>
</evidence>
<evidence type="ECO:0000256" key="1">
    <source>
        <dbReference type="SAM" id="MobiDB-lite"/>
    </source>
</evidence>
<dbReference type="RefSeq" id="WP_060862935.1">
    <property type="nucleotide sequence ID" value="NZ_LIRB01000146.1"/>
</dbReference>
<protein>
    <submittedName>
        <fullName evidence="2">Uncharacterized protein</fullName>
    </submittedName>
</protein>
<dbReference type="Proteomes" id="UP000070475">
    <property type="component" value="Unassembled WGS sequence"/>
</dbReference>
<name>A0A132TKM9_9BACL</name>
<feature type="region of interest" description="Disordered" evidence="1">
    <location>
        <begin position="1"/>
        <end position="76"/>
    </location>
</feature>
<dbReference type="OrthoDB" id="2665645at2"/>
<feature type="region of interest" description="Disordered" evidence="1">
    <location>
        <begin position="226"/>
        <end position="246"/>
    </location>
</feature>
<keyword evidence="3" id="KW-1185">Reference proteome</keyword>
<dbReference type="EMBL" id="LIRB01000146">
    <property type="protein sequence ID" value="KWX71616.1"/>
    <property type="molecule type" value="Genomic_DNA"/>
</dbReference>
<gene>
    <name evidence="2" type="ORF">AMQ84_27225</name>
</gene>
<feature type="compositionally biased region" description="Basic and acidic residues" evidence="1">
    <location>
        <begin position="65"/>
        <end position="76"/>
    </location>
</feature>